<evidence type="ECO:0000313" key="2">
    <source>
        <dbReference type="EMBL" id="AKL98551.1"/>
    </source>
</evidence>
<dbReference type="RefSeq" id="WP_082121519.1">
    <property type="nucleotide sequence ID" value="NZ_CP009498.1"/>
</dbReference>
<dbReference type="GO" id="GO:0042597">
    <property type="term" value="C:periplasmic space"/>
    <property type="evidence" value="ECO:0007669"/>
    <property type="project" value="InterPro"/>
</dbReference>
<sequence length="148" mass="16106">MKKMLSVLAAAIFVMGVSGQAFAAKKEIVEKVNIAKSTYENFDKKLSKAKSDLNLTADQSAKIDALDADLKAKQKDAKKKISNLKTEKVKLLASKDFEGAKAKDAAISQTETSLKNAQTDYIQAVSQVLTPEQSQKLDTALQDAVKRK</sequence>
<reference evidence="2 3" key="1">
    <citation type="submission" date="2014-09" db="EMBL/GenBank/DDBJ databases">
        <title>Complete genome sequence of Endomicrobium proavitum.</title>
        <authorList>
            <person name="Zheng H."/>
        </authorList>
    </citation>
    <scope>NUCLEOTIDE SEQUENCE [LARGE SCALE GENOMIC DNA]</scope>
    <source>
        <strain evidence="2 3">Rsa215</strain>
    </source>
</reference>
<feature type="chain" id="PRO_5005186044" evidence="1">
    <location>
        <begin position="24"/>
        <end position="148"/>
    </location>
</feature>
<dbReference type="Gene3D" id="1.20.120.1490">
    <property type="match status" value="1"/>
</dbReference>
<feature type="signal peptide" evidence="1">
    <location>
        <begin position="1"/>
        <end position="23"/>
    </location>
</feature>
<dbReference type="Proteomes" id="UP000035337">
    <property type="component" value="Chromosome"/>
</dbReference>
<dbReference type="Pfam" id="PF07813">
    <property type="entry name" value="LTXXQ"/>
    <property type="match status" value="1"/>
</dbReference>
<accession>A0A0G3WIT0</accession>
<dbReference type="InterPro" id="IPR012899">
    <property type="entry name" value="LTXXQ"/>
</dbReference>
<protein>
    <submittedName>
        <fullName evidence="2">Uncharacterized protein</fullName>
    </submittedName>
</protein>
<dbReference type="AlphaFoldDB" id="A0A0G3WIT0"/>
<dbReference type="KEGG" id="epo:Epro_1172"/>
<dbReference type="EMBL" id="CP009498">
    <property type="protein sequence ID" value="AKL98551.1"/>
    <property type="molecule type" value="Genomic_DNA"/>
</dbReference>
<keyword evidence="1" id="KW-0732">Signal</keyword>
<gene>
    <name evidence="2" type="ORF">Epro_1172</name>
</gene>
<proteinExistence type="predicted"/>
<evidence type="ECO:0000256" key="1">
    <source>
        <dbReference type="SAM" id="SignalP"/>
    </source>
</evidence>
<name>A0A0G3WIT0_9BACT</name>
<organism evidence="2 3">
    <name type="scientific">Endomicrobium proavitum</name>
    <dbReference type="NCBI Taxonomy" id="1408281"/>
    <lineage>
        <taxon>Bacteria</taxon>
        <taxon>Pseudomonadati</taxon>
        <taxon>Elusimicrobiota</taxon>
        <taxon>Endomicrobiia</taxon>
        <taxon>Endomicrobiales</taxon>
        <taxon>Endomicrobiaceae</taxon>
        <taxon>Endomicrobium</taxon>
    </lineage>
</organism>
<evidence type="ECO:0000313" key="3">
    <source>
        <dbReference type="Proteomes" id="UP000035337"/>
    </source>
</evidence>
<dbReference type="STRING" id="1408281.Epro_1172"/>
<keyword evidence="3" id="KW-1185">Reference proteome</keyword>